<evidence type="ECO:0000313" key="3">
    <source>
        <dbReference type="Proteomes" id="UP000228934"/>
    </source>
</evidence>
<reference evidence="3" key="1">
    <citation type="journal article" date="2017" name="Nat. Commun.">
        <title>The North American bullfrog draft genome provides insight into hormonal regulation of long noncoding RNA.</title>
        <authorList>
            <person name="Hammond S.A."/>
            <person name="Warren R.L."/>
            <person name="Vandervalk B.P."/>
            <person name="Kucuk E."/>
            <person name="Khan H."/>
            <person name="Gibb E.A."/>
            <person name="Pandoh P."/>
            <person name="Kirk H."/>
            <person name="Zhao Y."/>
            <person name="Jones M."/>
            <person name="Mungall A.J."/>
            <person name="Coope R."/>
            <person name="Pleasance S."/>
            <person name="Moore R.A."/>
            <person name="Holt R.A."/>
            <person name="Round J.M."/>
            <person name="Ohora S."/>
            <person name="Walle B.V."/>
            <person name="Veldhoen N."/>
            <person name="Helbing C.C."/>
            <person name="Birol I."/>
        </authorList>
    </citation>
    <scope>NUCLEOTIDE SEQUENCE [LARGE SCALE GENOMIC DNA]</scope>
</reference>
<dbReference type="GO" id="GO:0008289">
    <property type="term" value="F:lipid binding"/>
    <property type="evidence" value="ECO:0007669"/>
    <property type="project" value="InterPro"/>
</dbReference>
<organism evidence="2 3">
    <name type="scientific">Aquarana catesbeiana</name>
    <name type="common">American bullfrog</name>
    <name type="synonym">Rana catesbeiana</name>
    <dbReference type="NCBI Taxonomy" id="8400"/>
    <lineage>
        <taxon>Eukaryota</taxon>
        <taxon>Metazoa</taxon>
        <taxon>Chordata</taxon>
        <taxon>Craniata</taxon>
        <taxon>Vertebrata</taxon>
        <taxon>Euteleostomi</taxon>
        <taxon>Amphibia</taxon>
        <taxon>Batrachia</taxon>
        <taxon>Anura</taxon>
        <taxon>Neobatrachia</taxon>
        <taxon>Ranoidea</taxon>
        <taxon>Ranidae</taxon>
        <taxon>Aquarana</taxon>
    </lineage>
</organism>
<dbReference type="InterPro" id="IPR002913">
    <property type="entry name" value="START_lipid-bd_dom"/>
</dbReference>
<evidence type="ECO:0000259" key="1">
    <source>
        <dbReference type="Pfam" id="PF01852"/>
    </source>
</evidence>
<gene>
    <name evidence="2" type="ORF">AB205_0196020</name>
</gene>
<protein>
    <recommendedName>
        <fullName evidence="1">START domain-containing protein</fullName>
    </recommendedName>
</protein>
<dbReference type="AlphaFoldDB" id="A0A2G9SB82"/>
<evidence type="ECO:0000313" key="2">
    <source>
        <dbReference type="EMBL" id="PIO36723.1"/>
    </source>
</evidence>
<dbReference type="Gene3D" id="3.30.530.20">
    <property type="match status" value="1"/>
</dbReference>
<dbReference type="SUPFAM" id="SSF55961">
    <property type="entry name" value="Bet v1-like"/>
    <property type="match status" value="1"/>
</dbReference>
<dbReference type="OrthoDB" id="3184331at2759"/>
<dbReference type="Pfam" id="PF01852">
    <property type="entry name" value="START"/>
    <property type="match status" value="1"/>
</dbReference>
<dbReference type="InterPro" id="IPR023393">
    <property type="entry name" value="START-like_dom_sf"/>
</dbReference>
<accession>A0A2G9SB82</accession>
<keyword evidence="3" id="KW-1185">Reference proteome</keyword>
<feature type="domain" description="START" evidence="1">
    <location>
        <begin position="92"/>
        <end position="173"/>
    </location>
</feature>
<name>A0A2G9SB82_AQUCT</name>
<sequence length="179" mass="20786">MTFMVLDENNHHCILPRIKPEPGDGERRYREAYARRKIRLDRKYVISCKQSEVPLSVPWDPSNQALCNSIHLYIILEMTSSENVFVLLSKVQLYTLEDSAFLSFKLDIMVTVNAKQTFNLLSDLCRRKQWDPFYKECQLLQQVNEDDAIYHVISTVPSAEGKPQDYILLASRRLPCTTG</sequence>
<proteinExistence type="predicted"/>
<dbReference type="Proteomes" id="UP000228934">
    <property type="component" value="Unassembled WGS sequence"/>
</dbReference>
<dbReference type="EMBL" id="KV925630">
    <property type="protein sequence ID" value="PIO36723.1"/>
    <property type="molecule type" value="Genomic_DNA"/>
</dbReference>